<dbReference type="CDD" id="cd07503">
    <property type="entry name" value="HAD_HisB-N"/>
    <property type="match status" value="1"/>
</dbReference>
<evidence type="ECO:0000256" key="3">
    <source>
        <dbReference type="ARBA" id="ARBA00022723"/>
    </source>
</evidence>
<dbReference type="PANTHER" id="PTHR42891">
    <property type="entry name" value="D-GLYCERO-BETA-D-MANNO-HEPTOSE-1,7-BISPHOSPHATE 7-PHOSPHATASE"/>
    <property type="match status" value="1"/>
</dbReference>
<evidence type="ECO:0000256" key="7">
    <source>
        <dbReference type="PIRNR" id="PIRNR004682"/>
    </source>
</evidence>
<dbReference type="NCBIfam" id="TIGR01656">
    <property type="entry name" value="Histidinol-ppas"/>
    <property type="match status" value="1"/>
</dbReference>
<protein>
    <recommendedName>
        <fullName evidence="6 7">D,D-heptose 1,7-bisphosphate phosphatase</fullName>
        <ecNumber evidence="7">3.1.3.-</ecNumber>
    </recommendedName>
</protein>
<evidence type="ECO:0000256" key="5">
    <source>
        <dbReference type="ARBA" id="ARBA00023277"/>
    </source>
</evidence>
<evidence type="ECO:0000256" key="6">
    <source>
        <dbReference type="ARBA" id="ARBA00031828"/>
    </source>
</evidence>
<dbReference type="PANTHER" id="PTHR42891:SF1">
    <property type="entry name" value="D-GLYCERO-BETA-D-MANNO-HEPTOSE-1,7-BISPHOSPHATE 7-PHOSPHATASE"/>
    <property type="match status" value="1"/>
</dbReference>
<dbReference type="GO" id="GO:0016787">
    <property type="term" value="F:hydrolase activity"/>
    <property type="evidence" value="ECO:0007669"/>
    <property type="project" value="UniProtKB-KW"/>
</dbReference>
<reference evidence="8 9" key="1">
    <citation type="submission" date="2023-03" db="EMBL/GenBank/DDBJ databases">
        <title>Bacillus Genome Sequencing.</title>
        <authorList>
            <person name="Dunlap C."/>
        </authorList>
    </citation>
    <scope>NUCLEOTIDE SEQUENCE [LARGE SCALE GENOMIC DNA]</scope>
    <source>
        <strain evidence="8 9">BD-533</strain>
    </source>
</reference>
<evidence type="ECO:0000313" key="9">
    <source>
        <dbReference type="Proteomes" id="UP001338137"/>
    </source>
</evidence>
<dbReference type="EC" id="3.1.3.-" evidence="7"/>
<evidence type="ECO:0000256" key="4">
    <source>
        <dbReference type="ARBA" id="ARBA00022801"/>
    </source>
</evidence>
<keyword evidence="9" id="KW-1185">Reference proteome</keyword>
<dbReference type="NCBIfam" id="TIGR00213">
    <property type="entry name" value="GmhB_yaeD"/>
    <property type="match status" value="1"/>
</dbReference>
<dbReference type="SUPFAM" id="SSF56784">
    <property type="entry name" value="HAD-like"/>
    <property type="match status" value="1"/>
</dbReference>
<evidence type="ECO:0000313" key="8">
    <source>
        <dbReference type="EMBL" id="MEC0227949.1"/>
    </source>
</evidence>
<gene>
    <name evidence="8" type="ORF">P4I72_12505</name>
</gene>
<comment type="subcellular location">
    <subcellularLocation>
        <location evidence="1 7">Cytoplasm</location>
    </subcellularLocation>
</comment>
<evidence type="ECO:0000256" key="1">
    <source>
        <dbReference type="ARBA" id="ARBA00004496"/>
    </source>
</evidence>
<dbReference type="Gene3D" id="3.40.50.1000">
    <property type="entry name" value="HAD superfamily/HAD-like"/>
    <property type="match status" value="1"/>
</dbReference>
<evidence type="ECO:0000256" key="2">
    <source>
        <dbReference type="ARBA" id="ARBA00022490"/>
    </source>
</evidence>
<dbReference type="EMBL" id="JARLKY010000026">
    <property type="protein sequence ID" value="MEC0227949.1"/>
    <property type="molecule type" value="Genomic_DNA"/>
</dbReference>
<comment type="similarity">
    <text evidence="7">Belongs to the gmhB family.</text>
</comment>
<accession>A0ABU6G594</accession>
<dbReference type="RefSeq" id="WP_326072239.1">
    <property type="nucleotide sequence ID" value="NZ_JARLKY010000026.1"/>
</dbReference>
<dbReference type="InterPro" id="IPR006549">
    <property type="entry name" value="HAD-SF_hydro_IIIA"/>
</dbReference>
<dbReference type="Proteomes" id="UP001338137">
    <property type="component" value="Unassembled WGS sequence"/>
</dbReference>
<sequence length="178" mass="20491">MKSKALFLDRDGVINVEKNYVYRIQDFEFQPHVFEVLQKFQSENYLLIIITNQAGVAKGYYSEEDFHILNNWMLEQFQKADVNITNVYYCPFHLNGAPPYNQDSFNRKPNPGMIFAARDEFLIDLEASVLIGDQESDILAGINAGIKKNVLLTKVEQRGQKTLANGIIHDISELVMWL</sequence>
<dbReference type="InterPro" id="IPR023214">
    <property type="entry name" value="HAD_sf"/>
</dbReference>
<dbReference type="InterPro" id="IPR036412">
    <property type="entry name" value="HAD-like_sf"/>
</dbReference>
<keyword evidence="5 7" id="KW-0119">Carbohydrate metabolism</keyword>
<organism evidence="8 9">
    <name type="scientific">Paenibacillus alba</name>
    <dbReference type="NCBI Taxonomy" id="1197127"/>
    <lineage>
        <taxon>Bacteria</taxon>
        <taxon>Bacillati</taxon>
        <taxon>Bacillota</taxon>
        <taxon>Bacilli</taxon>
        <taxon>Bacillales</taxon>
        <taxon>Paenibacillaceae</taxon>
        <taxon>Paenibacillus</taxon>
    </lineage>
</organism>
<keyword evidence="2 7" id="KW-0963">Cytoplasm</keyword>
<proteinExistence type="inferred from homology"/>
<dbReference type="Pfam" id="PF13242">
    <property type="entry name" value="Hydrolase_like"/>
    <property type="match status" value="1"/>
</dbReference>
<name>A0ABU6G594_9BACL</name>
<comment type="caution">
    <text evidence="8">The sequence shown here is derived from an EMBL/GenBank/DDBJ whole genome shotgun (WGS) entry which is preliminary data.</text>
</comment>
<keyword evidence="3" id="KW-0479">Metal-binding</keyword>
<dbReference type="NCBIfam" id="TIGR01662">
    <property type="entry name" value="HAD-SF-IIIA"/>
    <property type="match status" value="1"/>
</dbReference>
<keyword evidence="4 7" id="KW-0378">Hydrolase</keyword>
<dbReference type="InterPro" id="IPR004446">
    <property type="entry name" value="Heptose_bisP_phosphatase"/>
</dbReference>
<dbReference type="PIRSF" id="PIRSF004682">
    <property type="entry name" value="GmhB"/>
    <property type="match status" value="1"/>
</dbReference>
<dbReference type="InterPro" id="IPR006543">
    <property type="entry name" value="Histidinol-phos"/>
</dbReference>